<dbReference type="AlphaFoldDB" id="A0A0F9FJ69"/>
<comment type="caution">
    <text evidence="1">The sequence shown here is derived from an EMBL/GenBank/DDBJ whole genome shotgun (WGS) entry which is preliminary data.</text>
</comment>
<gene>
    <name evidence="1" type="ORF">LCGC14_2023830</name>
</gene>
<feature type="non-terminal residue" evidence="1">
    <location>
        <position position="66"/>
    </location>
</feature>
<accession>A0A0F9FJ69</accession>
<organism evidence="1">
    <name type="scientific">marine sediment metagenome</name>
    <dbReference type="NCBI Taxonomy" id="412755"/>
    <lineage>
        <taxon>unclassified sequences</taxon>
        <taxon>metagenomes</taxon>
        <taxon>ecological metagenomes</taxon>
    </lineage>
</organism>
<name>A0A0F9FJ69_9ZZZZ</name>
<proteinExistence type="predicted"/>
<sequence>MGRIEQLARNYERFAALPWAQNLAGAQRVWFAVYDKSDERRLRFRLGEFELATKRAKHGWRLADLT</sequence>
<evidence type="ECO:0000313" key="1">
    <source>
        <dbReference type="EMBL" id="KKL78541.1"/>
    </source>
</evidence>
<protein>
    <submittedName>
        <fullName evidence="1">Uncharacterized protein</fullName>
    </submittedName>
</protein>
<dbReference type="EMBL" id="LAZR01023424">
    <property type="protein sequence ID" value="KKL78541.1"/>
    <property type="molecule type" value="Genomic_DNA"/>
</dbReference>
<reference evidence="1" key="1">
    <citation type="journal article" date="2015" name="Nature">
        <title>Complex archaea that bridge the gap between prokaryotes and eukaryotes.</title>
        <authorList>
            <person name="Spang A."/>
            <person name="Saw J.H."/>
            <person name="Jorgensen S.L."/>
            <person name="Zaremba-Niedzwiedzka K."/>
            <person name="Martijn J."/>
            <person name="Lind A.E."/>
            <person name="van Eijk R."/>
            <person name="Schleper C."/>
            <person name="Guy L."/>
            <person name="Ettema T.J."/>
        </authorList>
    </citation>
    <scope>NUCLEOTIDE SEQUENCE</scope>
</reference>